<organism evidence="3 4">
    <name type="scientific">Enteractinococcus helveticum</name>
    <dbReference type="NCBI Taxonomy" id="1837282"/>
    <lineage>
        <taxon>Bacteria</taxon>
        <taxon>Bacillati</taxon>
        <taxon>Actinomycetota</taxon>
        <taxon>Actinomycetes</taxon>
        <taxon>Micrococcales</taxon>
        <taxon>Micrococcaceae</taxon>
    </lineage>
</organism>
<keyword evidence="1" id="KW-1133">Transmembrane helix</keyword>
<protein>
    <recommendedName>
        <fullName evidence="2">Putative Flp pilus-assembly TadG-like N-terminal domain-containing protein</fullName>
    </recommendedName>
</protein>
<keyword evidence="1" id="KW-0472">Membrane</keyword>
<dbReference type="EMBL" id="LXEY01000007">
    <property type="protein sequence ID" value="OAV62876.1"/>
    <property type="molecule type" value="Genomic_DNA"/>
</dbReference>
<dbReference type="InterPro" id="IPR028087">
    <property type="entry name" value="Tad_N"/>
</dbReference>
<name>A0A1B7M2P9_9MICC</name>
<evidence type="ECO:0000313" key="4">
    <source>
        <dbReference type="Proteomes" id="UP000078292"/>
    </source>
</evidence>
<dbReference type="OrthoDB" id="5187898at2"/>
<gene>
    <name evidence="3" type="ORF">A6F49_04260</name>
</gene>
<dbReference type="Proteomes" id="UP000078292">
    <property type="component" value="Unassembled WGS sequence"/>
</dbReference>
<accession>A0A1B7M2P9</accession>
<evidence type="ECO:0000256" key="1">
    <source>
        <dbReference type="SAM" id="Phobius"/>
    </source>
</evidence>
<reference evidence="3 4" key="1">
    <citation type="submission" date="2016-04" db="EMBL/GenBank/DDBJ databases">
        <title>First whole genome shotgun sequence of the bacterium Enteractinococcus sp. strain UASWS1574.</title>
        <authorList>
            <person name="Crovadore J."/>
            <person name="Chablais R."/>
            <person name="Lefort F."/>
        </authorList>
    </citation>
    <scope>NUCLEOTIDE SEQUENCE [LARGE SCALE GENOMIC DNA]</scope>
    <source>
        <strain evidence="3 4">UASWS1574</strain>
    </source>
</reference>
<comment type="caution">
    <text evidence="3">The sequence shown here is derived from an EMBL/GenBank/DDBJ whole genome shotgun (WGS) entry which is preliminary data.</text>
</comment>
<proteinExistence type="predicted"/>
<evidence type="ECO:0000259" key="2">
    <source>
        <dbReference type="Pfam" id="PF13400"/>
    </source>
</evidence>
<dbReference type="STRING" id="1837282.A6F49_04260"/>
<keyword evidence="4" id="KW-1185">Reference proteome</keyword>
<dbReference type="RefSeq" id="WP_043056065.1">
    <property type="nucleotide sequence ID" value="NZ_LXEY01000007.1"/>
</dbReference>
<sequence>MQRLKNNDRGQSGTIVAILMVPLMAMLALAIDVGAMHLDKQQLQTGADAAALAIAQDCAHNDCSTANITADSMTKANFHGDGASGTVTALNVSDRTVTVQTSTIREHWFAPIIGIHSTPIHATAVAQWEDQASVAGTLPLAFSWCALDGLEESASQQVLYSSDNNCRGSGPNTIPGGFGWLTPGDSTCETLTWVTEGWAKSDPGNNPSCNTATLRQFIGQQVFLPIFDAAAGQGNNGRYRIIGYAAVTLTGYNFSGASYPASPPCSGSARCVSGIFHRFVALTESSDTSGTAVVTLTE</sequence>
<dbReference type="Pfam" id="PF13400">
    <property type="entry name" value="Tad"/>
    <property type="match status" value="1"/>
</dbReference>
<feature type="domain" description="Putative Flp pilus-assembly TadG-like N-terminal" evidence="2">
    <location>
        <begin position="12"/>
        <end position="53"/>
    </location>
</feature>
<dbReference type="AlphaFoldDB" id="A0A1B7M2P9"/>
<feature type="transmembrane region" description="Helical" evidence="1">
    <location>
        <begin position="12"/>
        <end position="31"/>
    </location>
</feature>
<keyword evidence="1" id="KW-0812">Transmembrane</keyword>
<evidence type="ECO:0000313" key="3">
    <source>
        <dbReference type="EMBL" id="OAV62876.1"/>
    </source>
</evidence>